<gene>
    <name evidence="1" type="ORF">OS493_001860</name>
</gene>
<evidence type="ECO:0000313" key="2">
    <source>
        <dbReference type="Proteomes" id="UP001163046"/>
    </source>
</evidence>
<sequence>MYFTECEEHILDTLKMMFHPKAGSQIYCNEVCNLLGKACDIECSTKMATDLLEKAYQDADPPVKRKIMKVAGSIAGQNTRANVYVFDNLSICENECSKMVDVLGQQLLQVGLHSDVLRCTLSEKTLCMGLLATELIPCHCHKQAQ</sequence>
<keyword evidence="2" id="KW-1185">Reference proteome</keyword>
<comment type="caution">
    <text evidence="1">The sequence shown here is derived from an EMBL/GenBank/DDBJ whole genome shotgun (WGS) entry which is preliminary data.</text>
</comment>
<dbReference type="EMBL" id="MU826826">
    <property type="protein sequence ID" value="KAJ7375122.1"/>
    <property type="molecule type" value="Genomic_DNA"/>
</dbReference>
<name>A0A9W9Z4S9_9CNID</name>
<reference evidence="1" key="1">
    <citation type="submission" date="2023-01" db="EMBL/GenBank/DDBJ databases">
        <title>Genome assembly of the deep-sea coral Lophelia pertusa.</title>
        <authorList>
            <person name="Herrera S."/>
            <person name="Cordes E."/>
        </authorList>
    </citation>
    <scope>NUCLEOTIDE SEQUENCE</scope>
    <source>
        <strain evidence="1">USNM1676648</strain>
        <tissue evidence="1">Polyp</tissue>
    </source>
</reference>
<proteinExistence type="predicted"/>
<dbReference type="AlphaFoldDB" id="A0A9W9Z4S9"/>
<accession>A0A9W9Z4S9</accession>
<dbReference type="Proteomes" id="UP001163046">
    <property type="component" value="Unassembled WGS sequence"/>
</dbReference>
<organism evidence="1 2">
    <name type="scientific">Desmophyllum pertusum</name>
    <dbReference type="NCBI Taxonomy" id="174260"/>
    <lineage>
        <taxon>Eukaryota</taxon>
        <taxon>Metazoa</taxon>
        <taxon>Cnidaria</taxon>
        <taxon>Anthozoa</taxon>
        <taxon>Hexacorallia</taxon>
        <taxon>Scleractinia</taxon>
        <taxon>Caryophylliina</taxon>
        <taxon>Caryophylliidae</taxon>
        <taxon>Desmophyllum</taxon>
    </lineage>
</organism>
<evidence type="ECO:0000313" key="1">
    <source>
        <dbReference type="EMBL" id="KAJ7375122.1"/>
    </source>
</evidence>
<protein>
    <submittedName>
        <fullName evidence="1">Uncharacterized protein</fullName>
    </submittedName>
</protein>